<reference evidence="1 2" key="2">
    <citation type="journal article" date="2013" name="Genome Biol. Evol.">
        <title>Genome sequencing of Giardia lamblia genotypes A2 and B isolates (DH and GS) and comparative analysis with the genomes of genotypes A1 and E (WB and Pig).</title>
        <authorList>
            <person name="Adam R.D."/>
            <person name="Dahlstrom E.W."/>
            <person name="Martens C.A."/>
            <person name="Bruno D.P."/>
            <person name="Barbian K.D."/>
            <person name="Ricklefs S.M."/>
            <person name="Hernandez M.M."/>
            <person name="Narla N.P."/>
            <person name="Patel R.B."/>
            <person name="Porcella S.F."/>
            <person name="Nash T.E."/>
        </authorList>
    </citation>
    <scope>NUCLEOTIDE SEQUENCE [LARGE SCALE GENOMIC DNA]</scope>
    <source>
        <strain evidence="1 2">GS</strain>
    </source>
</reference>
<gene>
    <name evidence="1" type="ORF">GSB_154384</name>
</gene>
<name>V6TNG6_GIAIN</name>
<evidence type="ECO:0000313" key="2">
    <source>
        <dbReference type="Proteomes" id="UP000018040"/>
    </source>
</evidence>
<dbReference type="VEuPathDB" id="GiardiaDB:QR46_4819"/>
<comment type="caution">
    <text evidence="1">The sequence shown here is derived from an EMBL/GenBank/DDBJ whole genome shotgun (WGS) entry which is preliminary data.</text>
</comment>
<reference evidence="2" key="1">
    <citation type="submission" date="2012-02" db="EMBL/GenBank/DDBJ databases">
        <title>Genome sequencing of Giardia lamblia Genotypes A2 and B isolates (DH and GS) and comparative analysis with the genomes of Genotypes A1 and E (WB and Pig).</title>
        <authorList>
            <person name="Adam R."/>
            <person name="Dahlstrom E."/>
            <person name="Martens C."/>
            <person name="Bruno D."/>
            <person name="Barbian K."/>
            <person name="Porcella S.F."/>
            <person name="Nash T."/>
        </authorList>
    </citation>
    <scope>NUCLEOTIDE SEQUENCE</scope>
    <source>
        <strain evidence="2">GS</strain>
    </source>
</reference>
<dbReference type="OrthoDB" id="10261439at2759"/>
<dbReference type="Proteomes" id="UP000018040">
    <property type="component" value="Unassembled WGS sequence"/>
</dbReference>
<accession>V6TNG6</accession>
<protein>
    <submittedName>
        <fullName evidence="1">Coatomer beta subunit</fullName>
    </submittedName>
</protein>
<evidence type="ECO:0000313" key="1">
    <source>
        <dbReference type="EMBL" id="ESU40528.1"/>
    </source>
</evidence>
<organism evidence="1 2">
    <name type="scientific">Giardia intestinalis</name>
    <name type="common">Giardia lamblia</name>
    <dbReference type="NCBI Taxonomy" id="5741"/>
    <lineage>
        <taxon>Eukaryota</taxon>
        <taxon>Metamonada</taxon>
        <taxon>Diplomonadida</taxon>
        <taxon>Hexamitidae</taxon>
        <taxon>Giardiinae</taxon>
        <taxon>Giardia</taxon>
    </lineage>
</organism>
<sequence length="115" mass="12317">MIRTYLNAFGLPEEEALLAGSVSDASTHSRRSQAYCCSFAAQSRGNVVLLNFSLGVFCSADGTLISGAFDPQPIKSSCTIYFVLSVIMPVNSLADEQEWHVAEPLLQVLDASAAK</sequence>
<dbReference type="AlphaFoldDB" id="V6TNG6"/>
<dbReference type="EMBL" id="AHHH01000208">
    <property type="protein sequence ID" value="ESU40528.1"/>
    <property type="molecule type" value="Genomic_DNA"/>
</dbReference>
<proteinExistence type="predicted"/>
<dbReference type="VEuPathDB" id="GiardiaDB:GL50581_924"/>